<comment type="subcellular location">
    <subcellularLocation>
        <location evidence="1">Cytoplasmic granule membrane</location>
    </subcellularLocation>
    <subcellularLocation>
        <location evidence="2 14">Secreted</location>
    </subcellularLocation>
</comment>
<organism evidence="17 18">
    <name type="scientific">Suricata suricatta</name>
    <name type="common">Meerkat</name>
    <dbReference type="NCBI Taxonomy" id="37032"/>
    <lineage>
        <taxon>Eukaryota</taxon>
        <taxon>Metazoa</taxon>
        <taxon>Chordata</taxon>
        <taxon>Craniata</taxon>
        <taxon>Vertebrata</taxon>
        <taxon>Euteleostomi</taxon>
        <taxon>Mammalia</taxon>
        <taxon>Eutheria</taxon>
        <taxon>Laurasiatheria</taxon>
        <taxon>Carnivora</taxon>
        <taxon>Feliformia</taxon>
        <taxon>Herpestidae</taxon>
        <taxon>Suricata</taxon>
    </lineage>
</organism>
<dbReference type="GO" id="GO:0032717">
    <property type="term" value="P:negative regulation of interleukin-8 production"/>
    <property type="evidence" value="ECO:0007669"/>
    <property type="project" value="TreeGrafter"/>
</dbReference>
<evidence type="ECO:0000256" key="12">
    <source>
        <dbReference type="ARBA" id="ARBA00025943"/>
    </source>
</evidence>
<evidence type="ECO:0000256" key="6">
    <source>
        <dbReference type="ARBA" id="ARBA00022529"/>
    </source>
</evidence>
<keyword evidence="18" id="KW-1185">Reference proteome</keyword>
<dbReference type="GO" id="GO:0045087">
    <property type="term" value="P:innate immune response"/>
    <property type="evidence" value="ECO:0007669"/>
    <property type="project" value="UniProtKB-UniRule"/>
</dbReference>
<dbReference type="Pfam" id="PF02886">
    <property type="entry name" value="LBP_BPI_CETP_C"/>
    <property type="match status" value="1"/>
</dbReference>
<keyword evidence="7 14" id="KW-0399">Innate immunity</keyword>
<protein>
    <recommendedName>
        <fullName evidence="4 14">Bactericidal permeability-increasing protein</fullName>
        <shortName evidence="14">BPI</shortName>
    </recommendedName>
</protein>
<dbReference type="PIRSF" id="PIRSF002417">
    <property type="entry name" value="Lipid_binding_protein"/>
    <property type="match status" value="1"/>
</dbReference>
<evidence type="ECO:0000256" key="1">
    <source>
        <dbReference type="ARBA" id="ARBA00004197"/>
    </source>
</evidence>
<evidence type="ECO:0000256" key="9">
    <source>
        <dbReference type="ARBA" id="ARBA00023022"/>
    </source>
</evidence>
<comment type="function">
    <text evidence="14">The cytotoxic action of BPI is limited to many species of Gram-negative bacteria; this specificity may be explained by a strong affinity of the very basic N-terminal half for the negatively charged lipopolysaccharides that are unique to the Gram-negative bacterial outer envelope.</text>
</comment>
<keyword evidence="9 14" id="KW-0044">Antibiotic</keyword>
<dbReference type="GO" id="GO:0050829">
    <property type="term" value="P:defense response to Gram-negative bacterium"/>
    <property type="evidence" value="ECO:0007669"/>
    <property type="project" value="UniProtKB-UniRule"/>
</dbReference>
<evidence type="ECO:0000256" key="7">
    <source>
        <dbReference type="ARBA" id="ARBA00022588"/>
    </source>
</evidence>
<dbReference type="GO" id="GO:0032715">
    <property type="term" value="P:negative regulation of interleukin-6 production"/>
    <property type="evidence" value="ECO:0007669"/>
    <property type="project" value="TreeGrafter"/>
</dbReference>
<dbReference type="Ensembl" id="ENSSSUT00005029765.1">
    <property type="protein sequence ID" value="ENSSSUP00005026036.1"/>
    <property type="gene ID" value="ENSSSUG00005016814.1"/>
</dbReference>
<dbReference type="InterPro" id="IPR001124">
    <property type="entry name" value="Lipid-bd_serum_glycop_C"/>
</dbReference>
<evidence type="ECO:0000256" key="5">
    <source>
        <dbReference type="ARBA" id="ARBA00022525"/>
    </source>
</evidence>
<dbReference type="GO" id="GO:0043031">
    <property type="term" value="P:negative regulation of macrophage activation"/>
    <property type="evidence" value="ECO:0007669"/>
    <property type="project" value="TreeGrafter"/>
</dbReference>
<evidence type="ECO:0000256" key="2">
    <source>
        <dbReference type="ARBA" id="ARBA00004613"/>
    </source>
</evidence>
<name>A0A673UXH6_SURSU</name>
<evidence type="ECO:0000256" key="13">
    <source>
        <dbReference type="PIRSR" id="PIRSR002417-50"/>
    </source>
</evidence>
<reference evidence="17" key="3">
    <citation type="submission" date="2025-09" db="UniProtKB">
        <authorList>
            <consortium name="Ensembl"/>
        </authorList>
    </citation>
    <scope>IDENTIFICATION</scope>
</reference>
<dbReference type="SMART" id="SM00328">
    <property type="entry name" value="BPI1"/>
    <property type="match status" value="1"/>
</dbReference>
<dbReference type="InterPro" id="IPR032942">
    <property type="entry name" value="BPI/LBP/Plunc"/>
</dbReference>
<proteinExistence type="inferred from homology"/>
<keyword evidence="10 13" id="KW-1015">Disulfide bond</keyword>
<keyword evidence="8 14" id="KW-0391">Immunity</keyword>
<dbReference type="Gene3D" id="3.15.10.10">
    <property type="entry name" value="Bactericidal permeability-increasing protein, domain 1"/>
    <property type="match status" value="2"/>
</dbReference>
<sequence length="506" mass="55256">MAPHPPKPSGPISGHLWGCLLPPLPPLPRFLPPFYILLVSISPAGSFRAPWLPSKASRFGGSGRQNMAREPDKASMRATLVVLATLGTAVIATTNPGVVARITQKGLDYACQQGMTVLRKELEKITIPTFSGTFEIKHLGEGHYSFYSKTSGNFDLSVEGVSISAGLKPGFDPASGHCTVTCSACRNHIESVRVHISGSGLGWLIKLFHKKMESALQKMMNKKICQVVTNSVSSKLQPYLETLPVKTQIDNVAGIDYSLVAPPTTTTDNLDGQLKGEFFRWNQRSPPPFAPPPLAFPGDHDRMVYLGISDYFFNTAGFVYQQAGALNLTVTDNMIPKKSKFRLTTNFFGILIPQVATMFPNMEVQLVFWASSPPHLTMNPASLVFTPTLDTQAFAVLQNSSLAPLFVLRLTMNISVTVGATLDRLVGQLELNKLLLELKHSDVGPFSVGVLQAVMSYVVPIAVIPKVNERLQKGFPLPMPAKLQAFNLVLRSHQNFLLLGADVRYS</sequence>
<evidence type="ECO:0000256" key="14">
    <source>
        <dbReference type="RuleBase" id="RU369039"/>
    </source>
</evidence>
<dbReference type="PANTHER" id="PTHR10504:SF84">
    <property type="entry name" value="BACTERICIDAL PERMEABILITY-INCREASING PROTEIN"/>
    <property type="match status" value="1"/>
</dbReference>
<dbReference type="SMART" id="SM00329">
    <property type="entry name" value="BPI2"/>
    <property type="match status" value="1"/>
</dbReference>
<evidence type="ECO:0000259" key="15">
    <source>
        <dbReference type="SMART" id="SM00328"/>
    </source>
</evidence>
<dbReference type="PANTHER" id="PTHR10504">
    <property type="entry name" value="BACTERICIDAL PERMEABILITY-INCREASING BPI PROTEIN-RELATED"/>
    <property type="match status" value="1"/>
</dbReference>
<reference evidence="17 18" key="1">
    <citation type="submission" date="2019-05" db="EMBL/GenBank/DDBJ databases">
        <title>A Chromosome-scale Meerkat (S. suricatta) Genome Assembly.</title>
        <authorList>
            <person name="Dudchenko O."/>
            <person name="Lieberman Aiden E."/>
            <person name="Tung J."/>
            <person name="Barreiro L.B."/>
            <person name="Clutton-Brock T.H."/>
        </authorList>
    </citation>
    <scope>NUCLEOTIDE SEQUENCE [LARGE SCALE GENOMIC DNA]</scope>
</reference>
<dbReference type="InterPro" id="IPR017943">
    <property type="entry name" value="Bactericidal_perm-incr_a/b_dom"/>
</dbReference>
<dbReference type="InterPro" id="IPR030675">
    <property type="entry name" value="BPI/LBP"/>
</dbReference>
<feature type="disulfide bond" evidence="13">
    <location>
        <begin position="185"/>
        <end position="225"/>
    </location>
</feature>
<dbReference type="Proteomes" id="UP000472268">
    <property type="component" value="Chromosome 12"/>
</dbReference>
<dbReference type="GO" id="GO:0001530">
    <property type="term" value="F:lipopolysaccharide binding"/>
    <property type="evidence" value="ECO:0007669"/>
    <property type="project" value="TreeGrafter"/>
</dbReference>
<evidence type="ECO:0000256" key="4">
    <source>
        <dbReference type="ARBA" id="ARBA00017827"/>
    </source>
</evidence>
<dbReference type="FunFam" id="3.15.20.10:FF:000001">
    <property type="entry name" value="Phospholipid transfer protein"/>
    <property type="match status" value="1"/>
</dbReference>
<evidence type="ECO:0000259" key="16">
    <source>
        <dbReference type="SMART" id="SM00329"/>
    </source>
</evidence>
<evidence type="ECO:0000256" key="10">
    <source>
        <dbReference type="ARBA" id="ARBA00023157"/>
    </source>
</evidence>
<keyword evidence="5 14" id="KW-0964">Secreted</keyword>
<comment type="similarity">
    <text evidence="3">Belongs to the BPI/LBP/Plunc superfamily. BPI/LBP family.</text>
</comment>
<keyword evidence="14" id="KW-0732">Signal</keyword>
<comment type="subunit">
    <text evidence="12 14">Monomer. Homodimer; disulfide-linked.</text>
</comment>
<dbReference type="CDD" id="cd00026">
    <property type="entry name" value="BPI2"/>
    <property type="match status" value="1"/>
</dbReference>
<feature type="domain" description="Lipid-binding serum glycoprotein N-terminal" evidence="15">
    <location>
        <begin position="101"/>
        <end position="283"/>
    </location>
</feature>
<keyword evidence="11 14" id="KW-0325">Glycoprotein</keyword>
<dbReference type="GO" id="GO:0031663">
    <property type="term" value="P:lipopolysaccharide-mediated signaling pathway"/>
    <property type="evidence" value="ECO:0007669"/>
    <property type="project" value="TreeGrafter"/>
</dbReference>
<feature type="domain" description="Lipid-binding serum glycoprotein C-terminal" evidence="16">
    <location>
        <begin position="298"/>
        <end position="501"/>
    </location>
</feature>
<dbReference type="InterPro" id="IPR017942">
    <property type="entry name" value="Lipid-bd_serum_glycop_N"/>
</dbReference>
<evidence type="ECO:0000256" key="11">
    <source>
        <dbReference type="ARBA" id="ARBA00023180"/>
    </source>
</evidence>
<reference evidence="17" key="2">
    <citation type="submission" date="2025-08" db="UniProtKB">
        <authorList>
            <consortium name="Ensembl"/>
        </authorList>
    </citation>
    <scope>IDENTIFICATION</scope>
</reference>
<dbReference type="CDD" id="cd00025">
    <property type="entry name" value="BPI1"/>
    <property type="match status" value="1"/>
</dbReference>
<evidence type="ECO:0000313" key="18">
    <source>
        <dbReference type="Proteomes" id="UP000472268"/>
    </source>
</evidence>
<dbReference type="GO" id="GO:0005615">
    <property type="term" value="C:extracellular space"/>
    <property type="evidence" value="ECO:0007669"/>
    <property type="project" value="UniProtKB-UniRule"/>
</dbReference>
<dbReference type="Pfam" id="PF01273">
    <property type="entry name" value="LBP_BPI_CETP"/>
    <property type="match status" value="2"/>
</dbReference>
<dbReference type="GO" id="GO:0032720">
    <property type="term" value="P:negative regulation of tumor necrosis factor production"/>
    <property type="evidence" value="ECO:0007669"/>
    <property type="project" value="TreeGrafter"/>
</dbReference>
<gene>
    <name evidence="17" type="primary">BPI</name>
</gene>
<evidence type="ECO:0000313" key="17">
    <source>
        <dbReference type="Ensembl" id="ENSSSUP00005026036.1"/>
    </source>
</evidence>
<evidence type="ECO:0000256" key="3">
    <source>
        <dbReference type="ARBA" id="ARBA00007292"/>
    </source>
</evidence>
<accession>A0A673UXH6</accession>
<comment type="domain">
    <text evidence="14">The N-terminal region may be exposed to the interior of the granule, whereas the C-terminal portion may be embedded in the membrane. During phagocytosis and degranulation, proteases may be released and activated and cleave BPI at the junction of the N- and C-terminal portions of the molecule, providing controlled release of the N-terminal antibacterial fragment when bacteria are ingested.</text>
</comment>
<dbReference type="SUPFAM" id="SSF55394">
    <property type="entry name" value="Bactericidal permeability-increasing protein, BPI"/>
    <property type="match status" value="2"/>
</dbReference>
<comment type="domain">
    <text evidence="14">The N- and C-terminal barrels adopt an identical fold despite having only 13% of conserved residues.</text>
</comment>
<dbReference type="AlphaFoldDB" id="A0A673UXH6"/>
<evidence type="ECO:0000256" key="8">
    <source>
        <dbReference type="ARBA" id="ARBA00022859"/>
    </source>
</evidence>
<keyword evidence="6 14" id="KW-0929">Antimicrobial</keyword>
<dbReference type="Gene3D" id="3.15.20.10">
    <property type="entry name" value="Bactericidal permeability-increasing protein, domain 2"/>
    <property type="match status" value="1"/>
</dbReference>